<dbReference type="InterPro" id="IPR004088">
    <property type="entry name" value="KH_dom_type_1"/>
</dbReference>
<proteinExistence type="predicted"/>
<keyword evidence="3" id="KW-1185">Reference proteome</keyword>
<dbReference type="GO" id="GO:0003723">
    <property type="term" value="F:RNA binding"/>
    <property type="evidence" value="ECO:0007669"/>
    <property type="project" value="InterPro"/>
</dbReference>
<dbReference type="AlphaFoldDB" id="A0A8X6JQG6"/>
<dbReference type="InterPro" id="IPR036612">
    <property type="entry name" value="KH_dom_type_1_sf"/>
</dbReference>
<dbReference type="GO" id="GO:0010468">
    <property type="term" value="P:regulation of gene expression"/>
    <property type="evidence" value="ECO:0007669"/>
    <property type="project" value="UniProtKB-ARBA"/>
</dbReference>
<sequence>MVPKMEKEISKDLIIEQRFYRNIIGVFRKVKGKRVKIGEKYRCKGEKIREIRDKFNQTNIIFPLPSLKSDKLTIRGPKADVGTYYKYLHHMNELTIAGEKEAVAKAKARIQNTYEE</sequence>
<accession>A0A8X6JQG6</accession>
<gene>
    <name evidence="2" type="primary">Hdlbp_1</name>
    <name evidence="2" type="ORF">NPIL_417221</name>
</gene>
<dbReference type="Gene3D" id="3.30.1370.10">
    <property type="entry name" value="K Homology domain, type 1"/>
    <property type="match status" value="1"/>
</dbReference>
<dbReference type="Pfam" id="PF00013">
    <property type="entry name" value="KH_1"/>
    <property type="match status" value="1"/>
</dbReference>
<name>A0A8X6JQG6_NEPPI</name>
<evidence type="ECO:0000313" key="2">
    <source>
        <dbReference type="EMBL" id="GFS51744.1"/>
    </source>
</evidence>
<dbReference type="EMBL" id="BMAW01091807">
    <property type="protein sequence ID" value="GFS51744.1"/>
    <property type="molecule type" value="Genomic_DNA"/>
</dbReference>
<comment type="caution">
    <text evidence="2">The sequence shown here is derived from an EMBL/GenBank/DDBJ whole genome shotgun (WGS) entry which is preliminary data.</text>
</comment>
<reference evidence="2" key="1">
    <citation type="submission" date="2020-08" db="EMBL/GenBank/DDBJ databases">
        <title>Multicomponent nature underlies the extraordinary mechanical properties of spider dragline silk.</title>
        <authorList>
            <person name="Kono N."/>
            <person name="Nakamura H."/>
            <person name="Mori M."/>
            <person name="Yoshida Y."/>
            <person name="Ohtoshi R."/>
            <person name="Malay A.D."/>
            <person name="Moran D.A.P."/>
            <person name="Tomita M."/>
            <person name="Numata K."/>
            <person name="Arakawa K."/>
        </authorList>
    </citation>
    <scope>NUCLEOTIDE SEQUENCE</scope>
</reference>
<feature type="domain" description="K Homology" evidence="1">
    <location>
        <begin position="44"/>
        <end position="81"/>
    </location>
</feature>
<dbReference type="OrthoDB" id="10027144at2759"/>
<protein>
    <submittedName>
        <fullName evidence="2">Vigilin</fullName>
    </submittedName>
</protein>
<evidence type="ECO:0000313" key="3">
    <source>
        <dbReference type="Proteomes" id="UP000887013"/>
    </source>
</evidence>
<dbReference type="Proteomes" id="UP000887013">
    <property type="component" value="Unassembled WGS sequence"/>
</dbReference>
<evidence type="ECO:0000259" key="1">
    <source>
        <dbReference type="Pfam" id="PF00013"/>
    </source>
</evidence>
<organism evidence="2 3">
    <name type="scientific">Nephila pilipes</name>
    <name type="common">Giant wood spider</name>
    <name type="synonym">Nephila maculata</name>
    <dbReference type="NCBI Taxonomy" id="299642"/>
    <lineage>
        <taxon>Eukaryota</taxon>
        <taxon>Metazoa</taxon>
        <taxon>Ecdysozoa</taxon>
        <taxon>Arthropoda</taxon>
        <taxon>Chelicerata</taxon>
        <taxon>Arachnida</taxon>
        <taxon>Araneae</taxon>
        <taxon>Araneomorphae</taxon>
        <taxon>Entelegynae</taxon>
        <taxon>Araneoidea</taxon>
        <taxon>Nephilidae</taxon>
        <taxon>Nephila</taxon>
    </lineage>
</organism>
<dbReference type="SUPFAM" id="SSF54791">
    <property type="entry name" value="Eukaryotic type KH-domain (KH-domain type I)"/>
    <property type="match status" value="1"/>
</dbReference>